<evidence type="ECO:0000313" key="14">
    <source>
        <dbReference type="Proteomes" id="UP000321907"/>
    </source>
</evidence>
<dbReference type="EMBL" id="VOXD01000010">
    <property type="protein sequence ID" value="TXF89924.1"/>
    <property type="molecule type" value="Genomic_DNA"/>
</dbReference>
<dbReference type="GO" id="GO:0016020">
    <property type="term" value="C:membrane"/>
    <property type="evidence" value="ECO:0007669"/>
    <property type="project" value="UniProtKB-SubCell"/>
</dbReference>
<comment type="caution">
    <text evidence="13">The sequence shown here is derived from an EMBL/GenBank/DDBJ whole genome shotgun (WGS) entry which is preliminary data.</text>
</comment>
<feature type="transmembrane region" description="Helical" evidence="12">
    <location>
        <begin position="133"/>
        <end position="153"/>
    </location>
</feature>
<dbReference type="RefSeq" id="WP_147930244.1">
    <property type="nucleotide sequence ID" value="NZ_VOXD01000010.1"/>
</dbReference>
<organism evidence="13 14">
    <name type="scientific">Neolewinella aurantiaca</name>
    <dbReference type="NCBI Taxonomy" id="2602767"/>
    <lineage>
        <taxon>Bacteria</taxon>
        <taxon>Pseudomonadati</taxon>
        <taxon>Bacteroidota</taxon>
        <taxon>Saprospiria</taxon>
        <taxon>Saprospirales</taxon>
        <taxon>Lewinellaceae</taxon>
        <taxon>Neolewinella</taxon>
    </lineage>
</organism>
<keyword evidence="9" id="KW-0594">Phospholipid biosynthesis</keyword>
<reference evidence="13 14" key="1">
    <citation type="submission" date="2019-08" db="EMBL/GenBank/DDBJ databases">
        <title>Lewinella sp. strain SSH13 Genome sequencing and assembly.</title>
        <authorList>
            <person name="Kim I."/>
        </authorList>
    </citation>
    <scope>NUCLEOTIDE SEQUENCE [LARGE SCALE GENOMIC DNA]</scope>
    <source>
        <strain evidence="13 14">SSH13</strain>
    </source>
</reference>
<evidence type="ECO:0000256" key="6">
    <source>
        <dbReference type="ARBA" id="ARBA00022989"/>
    </source>
</evidence>
<keyword evidence="4 11" id="KW-0808">Transferase</keyword>
<keyword evidence="14" id="KW-1185">Reference proteome</keyword>
<feature type="transmembrane region" description="Helical" evidence="12">
    <location>
        <begin position="7"/>
        <end position="27"/>
    </location>
</feature>
<dbReference type="InterPro" id="IPR000462">
    <property type="entry name" value="CDP-OH_P_trans"/>
</dbReference>
<feature type="transmembrane region" description="Helical" evidence="12">
    <location>
        <begin position="33"/>
        <end position="55"/>
    </location>
</feature>
<evidence type="ECO:0000256" key="3">
    <source>
        <dbReference type="ARBA" id="ARBA00022516"/>
    </source>
</evidence>
<keyword evidence="7" id="KW-0443">Lipid metabolism</keyword>
<dbReference type="PANTHER" id="PTHR14269">
    <property type="entry name" value="CDP-DIACYLGLYCEROL--GLYCEROL-3-PHOSPHATE 3-PHOSPHATIDYLTRANSFERASE-RELATED"/>
    <property type="match status" value="1"/>
</dbReference>
<keyword evidence="10" id="KW-1208">Phospholipid metabolism</keyword>
<dbReference type="InterPro" id="IPR050324">
    <property type="entry name" value="CDP-alcohol_PTase-I"/>
</dbReference>
<evidence type="ECO:0000256" key="11">
    <source>
        <dbReference type="RuleBase" id="RU003750"/>
    </source>
</evidence>
<dbReference type="Gene3D" id="1.20.120.1760">
    <property type="match status" value="1"/>
</dbReference>
<name>A0A5C7FUC5_9BACT</name>
<sequence>MKLKSQIPNAITLLNLFCGCAAIICILDHRFIAAFWFLFAAGWFDFADGLVARLLNVSSEHGKELDSLADMVSFGAVPGMIYYTLLFIGQDAAPASAPDITWSWYAAPGLLVTLFSALRLAKFNLDTRQTENFMGVATPTSTVFATGLMLIYALDPFGWAAWALSPFVLYPAIVAFSYLLISEHPMFSFKIKGMKWEGNETRIIFAVLAIVLLATLQTAAFPFIVGVYLIINLVSPPTASAEA</sequence>
<gene>
    <name evidence="13" type="ORF">FUA23_08170</name>
</gene>
<accession>A0A5C7FUC5</accession>
<dbReference type="PROSITE" id="PS51257">
    <property type="entry name" value="PROKAR_LIPOPROTEIN"/>
    <property type="match status" value="1"/>
</dbReference>
<comment type="subcellular location">
    <subcellularLocation>
        <location evidence="1">Membrane</location>
        <topology evidence="1">Multi-pass membrane protein</topology>
    </subcellularLocation>
</comment>
<dbReference type="PROSITE" id="PS00379">
    <property type="entry name" value="CDP_ALCOHOL_P_TRANSF"/>
    <property type="match status" value="1"/>
</dbReference>
<evidence type="ECO:0000256" key="9">
    <source>
        <dbReference type="ARBA" id="ARBA00023209"/>
    </source>
</evidence>
<dbReference type="Proteomes" id="UP000321907">
    <property type="component" value="Unassembled WGS sequence"/>
</dbReference>
<keyword evidence="5 12" id="KW-0812">Transmembrane</keyword>
<feature type="transmembrane region" description="Helical" evidence="12">
    <location>
        <begin position="202"/>
        <end position="231"/>
    </location>
</feature>
<dbReference type="OrthoDB" id="9777147at2"/>
<evidence type="ECO:0000256" key="1">
    <source>
        <dbReference type="ARBA" id="ARBA00004141"/>
    </source>
</evidence>
<dbReference type="AlphaFoldDB" id="A0A5C7FUC5"/>
<dbReference type="InterPro" id="IPR043130">
    <property type="entry name" value="CDP-OH_PTrfase_TM_dom"/>
</dbReference>
<evidence type="ECO:0000256" key="7">
    <source>
        <dbReference type="ARBA" id="ARBA00023098"/>
    </source>
</evidence>
<evidence type="ECO:0000256" key="12">
    <source>
        <dbReference type="SAM" id="Phobius"/>
    </source>
</evidence>
<dbReference type="Pfam" id="PF01066">
    <property type="entry name" value="CDP-OH_P_transf"/>
    <property type="match status" value="1"/>
</dbReference>
<evidence type="ECO:0000256" key="10">
    <source>
        <dbReference type="ARBA" id="ARBA00023264"/>
    </source>
</evidence>
<keyword evidence="3" id="KW-0444">Lipid biosynthesis</keyword>
<evidence type="ECO:0000313" key="13">
    <source>
        <dbReference type="EMBL" id="TXF89924.1"/>
    </source>
</evidence>
<comment type="similarity">
    <text evidence="2 11">Belongs to the CDP-alcohol phosphatidyltransferase class-I family.</text>
</comment>
<feature type="transmembrane region" description="Helical" evidence="12">
    <location>
        <begin position="159"/>
        <end position="181"/>
    </location>
</feature>
<evidence type="ECO:0000256" key="4">
    <source>
        <dbReference type="ARBA" id="ARBA00022679"/>
    </source>
</evidence>
<dbReference type="InterPro" id="IPR048254">
    <property type="entry name" value="CDP_ALCOHOL_P_TRANSF_CS"/>
</dbReference>
<dbReference type="GO" id="GO:0008654">
    <property type="term" value="P:phospholipid biosynthetic process"/>
    <property type="evidence" value="ECO:0007669"/>
    <property type="project" value="UniProtKB-KW"/>
</dbReference>
<proteinExistence type="inferred from homology"/>
<evidence type="ECO:0000256" key="5">
    <source>
        <dbReference type="ARBA" id="ARBA00022692"/>
    </source>
</evidence>
<keyword evidence="6 12" id="KW-1133">Transmembrane helix</keyword>
<keyword evidence="8 12" id="KW-0472">Membrane</keyword>
<feature type="transmembrane region" description="Helical" evidence="12">
    <location>
        <begin position="67"/>
        <end position="90"/>
    </location>
</feature>
<protein>
    <submittedName>
        <fullName evidence="13">CDP-diacylglycerol O-phosphatidyltransferase</fullName>
    </submittedName>
</protein>
<dbReference type="GO" id="GO:0016780">
    <property type="term" value="F:phosphotransferase activity, for other substituted phosphate groups"/>
    <property type="evidence" value="ECO:0007669"/>
    <property type="project" value="InterPro"/>
</dbReference>
<evidence type="ECO:0000256" key="2">
    <source>
        <dbReference type="ARBA" id="ARBA00010441"/>
    </source>
</evidence>
<dbReference type="PANTHER" id="PTHR14269:SF61">
    <property type="entry name" value="CDP-DIACYLGLYCEROL--SERINE O-PHOSPHATIDYLTRANSFERASE"/>
    <property type="match status" value="1"/>
</dbReference>
<feature type="transmembrane region" description="Helical" evidence="12">
    <location>
        <begin position="102"/>
        <end position="121"/>
    </location>
</feature>
<evidence type="ECO:0000256" key="8">
    <source>
        <dbReference type="ARBA" id="ARBA00023136"/>
    </source>
</evidence>